<dbReference type="AlphaFoldDB" id="D4GLZ6"/>
<dbReference type="KEGG" id="pam:PANA_1099"/>
<dbReference type="InterPro" id="IPR011051">
    <property type="entry name" value="RmlC_Cupin_sf"/>
</dbReference>
<proteinExistence type="predicted"/>
<reference evidence="2 3" key="1">
    <citation type="journal article" date="2010" name="J. Bacteriol.">
        <title>Genome sequence of Pantoea ananatis LMG20103, the causative agent of Eucalyptus blight and dieback.</title>
        <authorList>
            <person name="De Maayer P."/>
            <person name="Chan W.Y."/>
            <person name="Venter S.N."/>
            <person name="Toth I.K."/>
            <person name="Birch P.R."/>
            <person name="Joubert F."/>
            <person name="Coutinho T.A."/>
        </authorList>
    </citation>
    <scope>NUCLEOTIDE SEQUENCE [LARGE SCALE GENOMIC DNA]</scope>
    <source>
        <strain evidence="2 3">LMG 20103</strain>
    </source>
</reference>
<feature type="domain" description="Cupin type-2" evidence="1">
    <location>
        <begin position="28"/>
        <end position="81"/>
    </location>
</feature>
<dbReference type="Proteomes" id="UP000001702">
    <property type="component" value="Chromosome"/>
</dbReference>
<protein>
    <recommendedName>
        <fullName evidence="1">Cupin type-2 domain-containing protein</fullName>
    </recommendedName>
</protein>
<evidence type="ECO:0000313" key="2">
    <source>
        <dbReference type="EMBL" id="ADD76266.1"/>
    </source>
</evidence>
<dbReference type="Gene3D" id="2.60.120.10">
    <property type="entry name" value="Jelly Rolls"/>
    <property type="match status" value="1"/>
</dbReference>
<evidence type="ECO:0000259" key="1">
    <source>
        <dbReference type="Pfam" id="PF07883"/>
    </source>
</evidence>
<dbReference type="HOGENOM" id="CLU_162499_0_0_6"/>
<dbReference type="Pfam" id="PF07883">
    <property type="entry name" value="Cupin_2"/>
    <property type="match status" value="1"/>
</dbReference>
<dbReference type="InterPro" id="IPR014710">
    <property type="entry name" value="RmlC-like_jellyroll"/>
</dbReference>
<dbReference type="SUPFAM" id="SSF51182">
    <property type="entry name" value="RmlC-like cupins"/>
    <property type="match status" value="1"/>
</dbReference>
<gene>
    <name evidence="2" type="ordered locus">PANA_1099</name>
</gene>
<dbReference type="InterPro" id="IPR013096">
    <property type="entry name" value="Cupin_2"/>
</dbReference>
<dbReference type="EMBL" id="CP001875">
    <property type="protein sequence ID" value="ADD76266.1"/>
    <property type="molecule type" value="Genomic_DNA"/>
</dbReference>
<dbReference type="eggNOG" id="COG1917">
    <property type="taxonomic scope" value="Bacteria"/>
</dbReference>
<organism evidence="2 3">
    <name type="scientific">Pantoea ananatis (strain LMG 20103)</name>
    <dbReference type="NCBI Taxonomy" id="706191"/>
    <lineage>
        <taxon>Bacteria</taxon>
        <taxon>Pseudomonadati</taxon>
        <taxon>Pseudomonadota</taxon>
        <taxon>Gammaproteobacteria</taxon>
        <taxon>Enterobacterales</taxon>
        <taxon>Erwiniaceae</taxon>
        <taxon>Pantoea</taxon>
    </lineage>
</organism>
<dbReference type="STRING" id="706191.PANA_1099"/>
<evidence type="ECO:0000313" key="3">
    <source>
        <dbReference type="Proteomes" id="UP000001702"/>
    </source>
</evidence>
<accession>D4GLZ6</accession>
<keyword evidence="3" id="KW-1185">Reference proteome</keyword>
<sequence>MARLTGAQMTEQQFRTLLAEKGFAEPVIVERGANSELDHHEHPFEAMALILSGDITLYTENQATTYREGDIFHLHAGQPHRETFGDRGVRYLSGRKS</sequence>
<name>D4GLZ6_PANAM</name>